<sequence>MMPHGAAWSRNRASDTYMTEPLGRGGEVGNLMPPANIPILTSSHSQHARVNHGDANPLLSLLKRCSAQHARNLEDHCSRTTRPTCPADARTHSDPGLAWPTQGRLTKSPYQIPLP</sequence>
<gene>
    <name evidence="2" type="ORF">E2C01_098955</name>
</gene>
<proteinExistence type="predicted"/>
<protein>
    <submittedName>
        <fullName evidence="2">Uncharacterized protein</fullName>
    </submittedName>
</protein>
<accession>A0A5B7K484</accession>
<organism evidence="2 3">
    <name type="scientific">Portunus trituberculatus</name>
    <name type="common">Swimming crab</name>
    <name type="synonym">Neptunus trituberculatus</name>
    <dbReference type="NCBI Taxonomy" id="210409"/>
    <lineage>
        <taxon>Eukaryota</taxon>
        <taxon>Metazoa</taxon>
        <taxon>Ecdysozoa</taxon>
        <taxon>Arthropoda</taxon>
        <taxon>Crustacea</taxon>
        <taxon>Multicrustacea</taxon>
        <taxon>Malacostraca</taxon>
        <taxon>Eumalacostraca</taxon>
        <taxon>Eucarida</taxon>
        <taxon>Decapoda</taxon>
        <taxon>Pleocyemata</taxon>
        <taxon>Brachyura</taxon>
        <taxon>Eubrachyura</taxon>
        <taxon>Portunoidea</taxon>
        <taxon>Portunidae</taxon>
        <taxon>Portuninae</taxon>
        <taxon>Portunus</taxon>
    </lineage>
</organism>
<keyword evidence="3" id="KW-1185">Reference proteome</keyword>
<feature type="region of interest" description="Disordered" evidence="1">
    <location>
        <begin position="73"/>
        <end position="115"/>
    </location>
</feature>
<comment type="caution">
    <text evidence="2">The sequence shown here is derived from an EMBL/GenBank/DDBJ whole genome shotgun (WGS) entry which is preliminary data.</text>
</comment>
<feature type="region of interest" description="Disordered" evidence="1">
    <location>
        <begin position="1"/>
        <end position="30"/>
    </location>
</feature>
<dbReference type="Proteomes" id="UP000324222">
    <property type="component" value="Unassembled WGS sequence"/>
</dbReference>
<dbReference type="AlphaFoldDB" id="A0A5B7K484"/>
<evidence type="ECO:0000313" key="3">
    <source>
        <dbReference type="Proteomes" id="UP000324222"/>
    </source>
</evidence>
<reference evidence="2 3" key="1">
    <citation type="submission" date="2019-05" db="EMBL/GenBank/DDBJ databases">
        <title>Another draft genome of Portunus trituberculatus and its Hox gene families provides insights of decapod evolution.</title>
        <authorList>
            <person name="Jeong J.-H."/>
            <person name="Song I."/>
            <person name="Kim S."/>
            <person name="Choi T."/>
            <person name="Kim D."/>
            <person name="Ryu S."/>
            <person name="Kim W."/>
        </authorList>
    </citation>
    <scope>NUCLEOTIDE SEQUENCE [LARGE SCALE GENOMIC DNA]</scope>
    <source>
        <tissue evidence="2">Muscle</tissue>
    </source>
</reference>
<evidence type="ECO:0000256" key="1">
    <source>
        <dbReference type="SAM" id="MobiDB-lite"/>
    </source>
</evidence>
<evidence type="ECO:0000313" key="2">
    <source>
        <dbReference type="EMBL" id="MPD03323.1"/>
    </source>
</evidence>
<dbReference type="EMBL" id="VSRR010135669">
    <property type="protein sequence ID" value="MPD03323.1"/>
    <property type="molecule type" value="Genomic_DNA"/>
</dbReference>
<name>A0A5B7K484_PORTR</name>